<evidence type="ECO:0000313" key="2">
    <source>
        <dbReference type="EnsemblMetazoa" id="SCAU002478-PA"/>
    </source>
</evidence>
<gene>
    <name evidence="2" type="primary">106088009</name>
</gene>
<dbReference type="Proteomes" id="UP000095300">
    <property type="component" value="Unassembled WGS sequence"/>
</dbReference>
<keyword evidence="3" id="KW-1185">Reference proteome</keyword>
<feature type="region of interest" description="Disordered" evidence="1">
    <location>
        <begin position="100"/>
        <end position="171"/>
    </location>
</feature>
<dbReference type="OrthoDB" id="3598281at2759"/>
<dbReference type="Pfam" id="PF15992">
    <property type="entry name" value="DUF4769"/>
    <property type="match status" value="1"/>
</dbReference>
<protein>
    <submittedName>
        <fullName evidence="2">Uncharacterized protein</fullName>
    </submittedName>
</protein>
<proteinExistence type="predicted"/>
<evidence type="ECO:0000256" key="1">
    <source>
        <dbReference type="SAM" id="MobiDB-lite"/>
    </source>
</evidence>
<dbReference type="EnsemblMetazoa" id="SCAU002478-RA">
    <property type="protein sequence ID" value="SCAU002478-PA"/>
    <property type="gene ID" value="SCAU002478"/>
</dbReference>
<sequence>MGSSEDTDLKRLLTLWHCEILYNLFREEDITIEDLKHIKYRHVHLLLKNFKMGVKIRFEHYLESWRNKIGIPLHNEDIDTDVNAACRCKRIRYNNNLISETNGQIDNPMESRENGEFNRMEPQTSLLSPKSNKDTETSKMESSPPNPRGRLQRQCTRKAEKPLSETEESQNLTNYLESKEDPPYTCAQSSTQSLRSQHNKCPYSLAQIIQMSGTRGMGLMQYYDEHNEFTNVQRSQLIQLICDFYESNEYHLSLYVSHALELEILQLFPTEELHYYRTEKRGKMYVKFTNMKRTRKERIANNMGSRLNAPPTMNRPESQSKAQSMINNEMSQVVDTTSCDTWPEAVEADIVIKPEESKES</sequence>
<evidence type="ECO:0000313" key="3">
    <source>
        <dbReference type="Proteomes" id="UP000095300"/>
    </source>
</evidence>
<feature type="compositionally biased region" description="Polar residues" evidence="1">
    <location>
        <begin position="121"/>
        <end position="130"/>
    </location>
</feature>
<dbReference type="VEuPathDB" id="VectorBase:SCAU002478"/>
<organism evidence="2 3">
    <name type="scientific">Stomoxys calcitrans</name>
    <name type="common">Stable fly</name>
    <name type="synonym">Conops calcitrans</name>
    <dbReference type="NCBI Taxonomy" id="35570"/>
    <lineage>
        <taxon>Eukaryota</taxon>
        <taxon>Metazoa</taxon>
        <taxon>Ecdysozoa</taxon>
        <taxon>Arthropoda</taxon>
        <taxon>Hexapoda</taxon>
        <taxon>Insecta</taxon>
        <taxon>Pterygota</taxon>
        <taxon>Neoptera</taxon>
        <taxon>Endopterygota</taxon>
        <taxon>Diptera</taxon>
        <taxon>Brachycera</taxon>
        <taxon>Muscomorpha</taxon>
        <taxon>Muscoidea</taxon>
        <taxon>Muscidae</taxon>
        <taxon>Stomoxys</taxon>
    </lineage>
</organism>
<feature type="compositionally biased region" description="Basic and acidic residues" evidence="1">
    <location>
        <begin position="109"/>
        <end position="119"/>
    </location>
</feature>
<dbReference type="AlphaFoldDB" id="A0A1I8NVT0"/>
<name>A0A1I8NVT0_STOCA</name>
<dbReference type="InterPro" id="IPR031934">
    <property type="entry name" value="DUF4769"/>
</dbReference>
<reference evidence="2" key="1">
    <citation type="submission" date="2020-05" db="UniProtKB">
        <authorList>
            <consortium name="EnsemblMetazoa"/>
        </authorList>
    </citation>
    <scope>IDENTIFICATION</scope>
    <source>
        <strain evidence="2">USDA</strain>
    </source>
</reference>
<accession>A0A1I8NVT0</accession>